<feature type="transmembrane region" description="Helical" evidence="1">
    <location>
        <begin position="117"/>
        <end position="142"/>
    </location>
</feature>
<keyword evidence="1" id="KW-0472">Membrane</keyword>
<gene>
    <name evidence="2" type="ORF">RJ641_029045</name>
</gene>
<evidence type="ECO:0000313" key="3">
    <source>
        <dbReference type="Proteomes" id="UP001370490"/>
    </source>
</evidence>
<evidence type="ECO:0000256" key="1">
    <source>
        <dbReference type="SAM" id="Phobius"/>
    </source>
</evidence>
<organism evidence="2 3">
    <name type="scientific">Dillenia turbinata</name>
    <dbReference type="NCBI Taxonomy" id="194707"/>
    <lineage>
        <taxon>Eukaryota</taxon>
        <taxon>Viridiplantae</taxon>
        <taxon>Streptophyta</taxon>
        <taxon>Embryophyta</taxon>
        <taxon>Tracheophyta</taxon>
        <taxon>Spermatophyta</taxon>
        <taxon>Magnoliopsida</taxon>
        <taxon>eudicotyledons</taxon>
        <taxon>Gunneridae</taxon>
        <taxon>Pentapetalae</taxon>
        <taxon>Dilleniales</taxon>
        <taxon>Dilleniaceae</taxon>
        <taxon>Dillenia</taxon>
    </lineage>
</organism>
<proteinExistence type="predicted"/>
<keyword evidence="1" id="KW-0812">Transmembrane</keyword>
<reference evidence="2 3" key="1">
    <citation type="submission" date="2023-12" db="EMBL/GenBank/DDBJ databases">
        <title>A high-quality genome assembly for Dillenia turbinata (Dilleniales).</title>
        <authorList>
            <person name="Chanderbali A."/>
        </authorList>
    </citation>
    <scope>NUCLEOTIDE SEQUENCE [LARGE SCALE GENOMIC DNA]</scope>
    <source>
        <strain evidence="2">LSX21</strain>
        <tissue evidence="2">Leaf</tissue>
    </source>
</reference>
<comment type="caution">
    <text evidence="2">The sequence shown here is derived from an EMBL/GenBank/DDBJ whole genome shotgun (WGS) entry which is preliminary data.</text>
</comment>
<keyword evidence="1" id="KW-1133">Transmembrane helix</keyword>
<dbReference type="Proteomes" id="UP001370490">
    <property type="component" value="Unassembled WGS sequence"/>
</dbReference>
<keyword evidence="3" id="KW-1185">Reference proteome</keyword>
<dbReference type="EMBL" id="JBAMMX010000005">
    <property type="protein sequence ID" value="KAK6939514.1"/>
    <property type="molecule type" value="Genomic_DNA"/>
</dbReference>
<feature type="transmembrane region" description="Helical" evidence="1">
    <location>
        <begin position="40"/>
        <end position="65"/>
    </location>
</feature>
<dbReference type="AlphaFoldDB" id="A0AAN8VXG4"/>
<accession>A0AAN8VXG4</accession>
<feature type="transmembrane region" description="Helical" evidence="1">
    <location>
        <begin position="77"/>
        <end position="97"/>
    </location>
</feature>
<evidence type="ECO:0000313" key="2">
    <source>
        <dbReference type="EMBL" id="KAK6939514.1"/>
    </source>
</evidence>
<sequence>MEQSLSSTTLFFRNINYWLSDHPTILNFRWSVTQTWGSTWLFLITSIFFYTTASLVLHHILSLLLNPRRSVPLGPIPALHSLTMALVSLTIFAGAAVSSAAEIRETRWLWHRSKTPLQWFLCFPLGTRPSVTHVLSLHVYFFRLVRIFSIFSSVGDFVNYINRLDYLRVQVLDVRWFETGKFSTGNRLSGGFDRVQLFVPFGCAFLALSKRRVQWNRGMGFQLRGSYAHLGAFLEFLPQNAGFKEKSSSCQ</sequence>
<name>A0AAN8VXG4_9MAGN</name>
<protein>
    <submittedName>
        <fullName evidence="2">Uncharacterized protein</fullName>
    </submittedName>
</protein>